<accession>A0ABS1T685</accession>
<proteinExistence type="predicted"/>
<name>A0ABS1T685_9CLOT</name>
<keyword evidence="2" id="KW-1185">Reference proteome</keyword>
<dbReference type="EMBL" id="JAESWC010000002">
    <property type="protein sequence ID" value="MBL4934850.1"/>
    <property type="molecule type" value="Genomic_DNA"/>
</dbReference>
<dbReference type="Proteomes" id="UP000632377">
    <property type="component" value="Unassembled WGS sequence"/>
</dbReference>
<protein>
    <submittedName>
        <fullName evidence="1">TIGR04540 family protein</fullName>
    </submittedName>
</protein>
<evidence type="ECO:0000313" key="2">
    <source>
        <dbReference type="Proteomes" id="UP000632377"/>
    </source>
</evidence>
<gene>
    <name evidence="1" type="ORF">JK636_03660</name>
</gene>
<dbReference type="RefSeq" id="WP_202747493.1">
    <property type="nucleotide sequence ID" value="NZ_JAESWC010000002.1"/>
</dbReference>
<organism evidence="1 2">
    <name type="scientific">Clostridium rhizosphaerae</name>
    <dbReference type="NCBI Taxonomy" id="2803861"/>
    <lineage>
        <taxon>Bacteria</taxon>
        <taxon>Bacillati</taxon>
        <taxon>Bacillota</taxon>
        <taxon>Clostridia</taxon>
        <taxon>Eubacteriales</taxon>
        <taxon>Clostridiaceae</taxon>
        <taxon>Clostridium</taxon>
    </lineage>
</organism>
<dbReference type="InterPro" id="IPR030902">
    <property type="entry name" value="CLB_0814_fam"/>
</dbReference>
<comment type="caution">
    <text evidence="1">The sequence shown here is derived from an EMBL/GenBank/DDBJ whole genome shotgun (WGS) entry which is preliminary data.</text>
</comment>
<sequence length="77" mass="9044">MKAVYKNPKELATKLIDLVDTYREELIDKEKFEKSITAIIEKNTIYKNGFMPARLISIIGEDRKTIIDEVEQKLRDK</sequence>
<dbReference type="NCBIfam" id="TIGR04540">
    <property type="entry name" value="CLB_0814_fam"/>
    <property type="match status" value="1"/>
</dbReference>
<evidence type="ECO:0000313" key="1">
    <source>
        <dbReference type="EMBL" id="MBL4934850.1"/>
    </source>
</evidence>
<reference evidence="1 2" key="1">
    <citation type="submission" date="2021-01" db="EMBL/GenBank/DDBJ databases">
        <title>Genome public.</title>
        <authorList>
            <person name="Liu C."/>
            <person name="Sun Q."/>
        </authorList>
    </citation>
    <scope>NUCLEOTIDE SEQUENCE [LARGE SCALE GENOMIC DNA]</scope>
    <source>
        <strain evidence="1 2">YIM B02515</strain>
    </source>
</reference>